<dbReference type="HOGENOM" id="CLU_115968_3_0_1"/>
<dbReference type="CDD" id="cd23428">
    <property type="entry name" value="beta-trefoil_Ricin_SPI"/>
    <property type="match status" value="1"/>
</dbReference>
<dbReference type="OrthoDB" id="3439489at2759"/>
<evidence type="ECO:0000313" key="2">
    <source>
        <dbReference type="Proteomes" id="UP000017559"/>
    </source>
</evidence>
<name>V2X6F7_MONRO</name>
<keyword evidence="1" id="KW-0646">Protease inhibitor</keyword>
<dbReference type="EMBL" id="AWSO01000654">
    <property type="protein sequence ID" value="ESK88376.1"/>
    <property type="molecule type" value="Genomic_DNA"/>
</dbReference>
<sequence>MSLEPGLYFIRNGDRAIGRLPQEDDSLEPKAVYVLPDIVERPNFEIKKIDSDNYTIVALGTPNGPTAQIDNKVYALLEEQDRAEKWRIVHVPQHGENSYIIRTNDQNESWFAPEGAEQQIRCRPFMPPVPPNEIFEIIRFF</sequence>
<dbReference type="InterPro" id="IPR031755">
    <property type="entry name" value="Inhibitor_I66"/>
</dbReference>
<organism evidence="1 2">
    <name type="scientific">Moniliophthora roreri (strain MCA 2997)</name>
    <name type="common">Cocoa frosty pod rot fungus</name>
    <name type="synonym">Crinipellis roreri</name>
    <dbReference type="NCBI Taxonomy" id="1381753"/>
    <lineage>
        <taxon>Eukaryota</taxon>
        <taxon>Fungi</taxon>
        <taxon>Dikarya</taxon>
        <taxon>Basidiomycota</taxon>
        <taxon>Agaricomycotina</taxon>
        <taxon>Agaricomycetes</taxon>
        <taxon>Agaricomycetidae</taxon>
        <taxon>Agaricales</taxon>
        <taxon>Marasmiineae</taxon>
        <taxon>Marasmiaceae</taxon>
        <taxon>Moniliophthora</taxon>
    </lineage>
</organism>
<dbReference type="Pfam" id="PF16850">
    <property type="entry name" value="Inhibitor_I66"/>
    <property type="match status" value="1"/>
</dbReference>
<keyword evidence="2" id="KW-1185">Reference proteome</keyword>
<proteinExistence type="predicted"/>
<gene>
    <name evidence="1" type="ORF">Moror_14762</name>
</gene>
<dbReference type="Proteomes" id="UP000017559">
    <property type="component" value="Unassembled WGS sequence"/>
</dbReference>
<reference evidence="1 2" key="1">
    <citation type="journal article" date="2014" name="BMC Genomics">
        <title>Genome and secretome analysis of the hemibiotrophic fungal pathogen, Moniliophthora roreri, which causes frosty pod rot disease of cacao: mechanisms of the biotrophic and necrotrophic phases.</title>
        <authorList>
            <person name="Meinhardt L.W."/>
            <person name="Costa G.G.L."/>
            <person name="Thomazella D.P.T."/>
            <person name="Teixeira P.J.P.L."/>
            <person name="Carazzolle M.F."/>
            <person name="Schuster S.C."/>
            <person name="Carlson J.E."/>
            <person name="Guiltinan M.J."/>
            <person name="Mieczkowski P."/>
            <person name="Farmer A."/>
            <person name="Ramaraj T."/>
            <person name="Crozier J."/>
            <person name="Davis R.E."/>
            <person name="Shao J."/>
            <person name="Melnick R.L."/>
            <person name="Pereira G.A.G."/>
            <person name="Bailey B.A."/>
        </authorList>
    </citation>
    <scope>NUCLEOTIDE SEQUENCE [LARGE SCALE GENOMIC DNA]</scope>
    <source>
        <strain evidence="1 2">MCA 2997</strain>
    </source>
</reference>
<evidence type="ECO:0000313" key="1">
    <source>
        <dbReference type="EMBL" id="ESK88376.1"/>
    </source>
</evidence>
<protein>
    <submittedName>
        <fullName evidence="1">Serine protease inhibitor</fullName>
    </submittedName>
</protein>
<dbReference type="AlphaFoldDB" id="V2X6F7"/>
<dbReference type="SMR" id="V2X6F7"/>
<dbReference type="GO" id="GO:0004867">
    <property type="term" value="F:serine-type endopeptidase inhibitor activity"/>
    <property type="evidence" value="ECO:0007669"/>
    <property type="project" value="InterPro"/>
</dbReference>
<keyword evidence="1" id="KW-0722">Serine protease inhibitor</keyword>
<comment type="caution">
    <text evidence="1">The sequence shown here is derived from an EMBL/GenBank/DDBJ whole genome shotgun (WGS) entry which is preliminary data.</text>
</comment>
<accession>V2X6F7</accession>
<dbReference type="Gene3D" id="2.80.10.50">
    <property type="match status" value="1"/>
</dbReference>
<dbReference type="KEGG" id="mrr:Moror_14762"/>